<sequence length="692" mass="74264">MWFSRFAAGFAALFGLFGLPEAAIAQSDPQKLPEVVVEPQPSARPARPARRTDNAARTRQAAPAKPDPSPPQPSELVITPDRTPEPLSRTGSDVSVVNKDMIATANPGSVVDALRTVPGLDITESGGPGATTNIRLRGANTGQTLVMIDGIRVNDPTAASGDFDFAMLMPSAIERIEVLKGPQSALYGSDAIGGVVNIITRKGSGPAQFNVSTEGGSYGTAATNGSVTGSAGPWSYAFAGGGQHSNGFSRFGYRIPSLEAKYGPLERDGFDRVGGSARIGYDAGEGVRLESGILSSFTRSAYDAATGAFPDTPSSATRLLQQVWGRASFDTLDGILNHSFNVFETHIDRSFNEVSYKINKLPQNTTSTISDYIGNSVGAEYQGNLKMGPLGSLVFGSRTQHETANTYSTSLLPIPGPRKPQLAETQDTNSVFALWQLPIGERLNISLGGRVDDVVDVVRFETWRATAAYMIAETGTKLRASAGTGAKAPTLYQLYAPTYGNSSLSPEQSFGYDAGIDQTLFNGRLTLSVTAFANKFSNLIEFSIDAANPLGHYVNVTRAETSGIEFGSDLVILPGYLKLKTAYTHLRAVDLRTNLTLQRRPSDVARLALTITPTDKWLIEPRVLTVSKRYSGANETNLLAAYTRVDLYTEYKIDSVWKVFARGENILNEHYQEVFNFGTTGPAVYAGVNATW</sequence>
<evidence type="ECO:0000256" key="13">
    <source>
        <dbReference type="SAM" id="SignalP"/>
    </source>
</evidence>
<evidence type="ECO:0000256" key="3">
    <source>
        <dbReference type="ARBA" id="ARBA00022452"/>
    </source>
</evidence>
<feature type="signal peptide" evidence="13">
    <location>
        <begin position="1"/>
        <end position="25"/>
    </location>
</feature>
<dbReference type="Proteomes" id="UP000050863">
    <property type="component" value="Unassembled WGS sequence"/>
</dbReference>
<accession>A0A0R3M002</accession>
<dbReference type="InterPro" id="IPR000531">
    <property type="entry name" value="Beta-barrel_TonB"/>
</dbReference>
<protein>
    <recommendedName>
        <fullName evidence="18">TonB-dependent receptor</fullName>
    </recommendedName>
</protein>
<dbReference type="SUPFAM" id="SSF56935">
    <property type="entry name" value="Porins"/>
    <property type="match status" value="1"/>
</dbReference>
<evidence type="ECO:0000256" key="5">
    <source>
        <dbReference type="ARBA" id="ARBA00022729"/>
    </source>
</evidence>
<dbReference type="InterPro" id="IPR037066">
    <property type="entry name" value="Plug_dom_sf"/>
</dbReference>
<keyword evidence="6" id="KW-0406">Ion transport</keyword>
<evidence type="ECO:0000313" key="16">
    <source>
        <dbReference type="EMBL" id="KRR11237.1"/>
    </source>
</evidence>
<dbReference type="GO" id="GO:0015889">
    <property type="term" value="P:cobalamin transport"/>
    <property type="evidence" value="ECO:0007669"/>
    <property type="project" value="TreeGrafter"/>
</dbReference>
<name>A0A0R3M002_9BRAD</name>
<keyword evidence="9 10" id="KW-0998">Cell outer membrane</keyword>
<keyword evidence="8 10" id="KW-0472">Membrane</keyword>
<feature type="domain" description="TonB-dependent receptor plug" evidence="15">
    <location>
        <begin position="88"/>
        <end position="195"/>
    </location>
</feature>
<feature type="domain" description="TonB-dependent receptor-like beta-barrel" evidence="14">
    <location>
        <begin position="308"/>
        <end position="666"/>
    </location>
</feature>
<dbReference type="InterPro" id="IPR039426">
    <property type="entry name" value="TonB-dep_rcpt-like"/>
</dbReference>
<feature type="chain" id="PRO_5006443537" description="TonB-dependent receptor" evidence="13">
    <location>
        <begin position="26"/>
        <end position="692"/>
    </location>
</feature>
<comment type="subcellular location">
    <subcellularLocation>
        <location evidence="1 10">Cell outer membrane</location>
        <topology evidence="1 10">Multi-pass membrane protein</topology>
    </subcellularLocation>
</comment>
<dbReference type="EMBL" id="LLXZ01000049">
    <property type="protein sequence ID" value="KRR11237.1"/>
    <property type="molecule type" value="Genomic_DNA"/>
</dbReference>
<evidence type="ECO:0008006" key="18">
    <source>
        <dbReference type="Google" id="ProtNLM"/>
    </source>
</evidence>
<dbReference type="InterPro" id="IPR012910">
    <property type="entry name" value="Plug_dom"/>
</dbReference>
<dbReference type="InterPro" id="IPR036942">
    <property type="entry name" value="Beta-barrel_TonB_sf"/>
</dbReference>
<dbReference type="STRING" id="280332.CQ12_05105"/>
<keyword evidence="17" id="KW-1185">Reference proteome</keyword>
<dbReference type="GO" id="GO:0009279">
    <property type="term" value="C:cell outer membrane"/>
    <property type="evidence" value="ECO:0007669"/>
    <property type="project" value="UniProtKB-SubCell"/>
</dbReference>
<dbReference type="Pfam" id="PF00593">
    <property type="entry name" value="TonB_dep_Rec_b-barrel"/>
    <property type="match status" value="1"/>
</dbReference>
<evidence type="ECO:0000259" key="15">
    <source>
        <dbReference type="Pfam" id="PF07715"/>
    </source>
</evidence>
<organism evidence="16 17">
    <name type="scientific">Bradyrhizobium jicamae</name>
    <dbReference type="NCBI Taxonomy" id="280332"/>
    <lineage>
        <taxon>Bacteria</taxon>
        <taxon>Pseudomonadati</taxon>
        <taxon>Pseudomonadota</taxon>
        <taxon>Alphaproteobacteria</taxon>
        <taxon>Hyphomicrobiales</taxon>
        <taxon>Nitrobacteraceae</taxon>
        <taxon>Bradyrhizobium</taxon>
    </lineage>
</organism>
<evidence type="ECO:0000256" key="9">
    <source>
        <dbReference type="ARBA" id="ARBA00023237"/>
    </source>
</evidence>
<keyword evidence="4 10" id="KW-0812">Transmembrane</keyword>
<dbReference type="PANTHER" id="PTHR30069:SF53">
    <property type="entry name" value="COLICIN I RECEPTOR-RELATED"/>
    <property type="match status" value="1"/>
</dbReference>
<evidence type="ECO:0000256" key="7">
    <source>
        <dbReference type="ARBA" id="ARBA00023077"/>
    </source>
</evidence>
<reference evidence="16 17" key="1">
    <citation type="submission" date="2014-03" db="EMBL/GenBank/DDBJ databases">
        <title>Bradyrhizobium valentinum sp. nov., isolated from effective nodules of Lupinus mariae-josephae, a lupine endemic of basic-lime soils in Eastern Spain.</title>
        <authorList>
            <person name="Duran D."/>
            <person name="Rey L."/>
            <person name="Navarro A."/>
            <person name="Busquets A."/>
            <person name="Imperial J."/>
            <person name="Ruiz-Argueso T."/>
        </authorList>
    </citation>
    <scope>NUCLEOTIDE SEQUENCE [LARGE SCALE GENOMIC DNA]</scope>
    <source>
        <strain evidence="16 17">PAC68</strain>
    </source>
</reference>
<dbReference type="Gene3D" id="2.170.130.10">
    <property type="entry name" value="TonB-dependent receptor, plug domain"/>
    <property type="match status" value="1"/>
</dbReference>
<evidence type="ECO:0000259" key="14">
    <source>
        <dbReference type="Pfam" id="PF00593"/>
    </source>
</evidence>
<evidence type="ECO:0000256" key="12">
    <source>
        <dbReference type="SAM" id="MobiDB-lite"/>
    </source>
</evidence>
<gene>
    <name evidence="16" type="ORF">CQ12_05105</name>
</gene>
<dbReference type="Gene3D" id="2.40.170.20">
    <property type="entry name" value="TonB-dependent receptor, beta-barrel domain"/>
    <property type="match status" value="1"/>
</dbReference>
<evidence type="ECO:0000313" key="17">
    <source>
        <dbReference type="Proteomes" id="UP000050863"/>
    </source>
</evidence>
<dbReference type="CDD" id="cd01347">
    <property type="entry name" value="ligand_gated_channel"/>
    <property type="match status" value="1"/>
</dbReference>
<evidence type="ECO:0000256" key="11">
    <source>
        <dbReference type="RuleBase" id="RU003357"/>
    </source>
</evidence>
<dbReference type="PANTHER" id="PTHR30069">
    <property type="entry name" value="TONB-DEPENDENT OUTER MEMBRANE RECEPTOR"/>
    <property type="match status" value="1"/>
</dbReference>
<evidence type="ECO:0000256" key="10">
    <source>
        <dbReference type="PROSITE-ProRule" id="PRU01360"/>
    </source>
</evidence>
<keyword evidence="7 11" id="KW-0798">TonB box</keyword>
<evidence type="ECO:0000256" key="2">
    <source>
        <dbReference type="ARBA" id="ARBA00022448"/>
    </source>
</evidence>
<proteinExistence type="inferred from homology"/>
<evidence type="ECO:0000256" key="6">
    <source>
        <dbReference type="ARBA" id="ARBA00023065"/>
    </source>
</evidence>
<comment type="similarity">
    <text evidence="10 11">Belongs to the TonB-dependent receptor family.</text>
</comment>
<dbReference type="AlphaFoldDB" id="A0A0R3M002"/>
<evidence type="ECO:0000256" key="4">
    <source>
        <dbReference type="ARBA" id="ARBA00022692"/>
    </source>
</evidence>
<dbReference type="Pfam" id="PF07715">
    <property type="entry name" value="Plug"/>
    <property type="match status" value="1"/>
</dbReference>
<dbReference type="GO" id="GO:0006811">
    <property type="term" value="P:monoatomic ion transport"/>
    <property type="evidence" value="ECO:0007669"/>
    <property type="project" value="UniProtKB-KW"/>
</dbReference>
<evidence type="ECO:0000256" key="1">
    <source>
        <dbReference type="ARBA" id="ARBA00004571"/>
    </source>
</evidence>
<dbReference type="RefSeq" id="WP_057834735.1">
    <property type="nucleotide sequence ID" value="NZ_LLXZ01000049.1"/>
</dbReference>
<dbReference type="PROSITE" id="PS52016">
    <property type="entry name" value="TONB_DEPENDENT_REC_3"/>
    <property type="match status" value="1"/>
</dbReference>
<comment type="caution">
    <text evidence="16">The sequence shown here is derived from an EMBL/GenBank/DDBJ whole genome shotgun (WGS) entry which is preliminary data.</text>
</comment>
<dbReference type="OrthoDB" id="9760333at2"/>
<keyword evidence="2 10" id="KW-0813">Transport</keyword>
<keyword evidence="3 10" id="KW-1134">Transmembrane beta strand</keyword>
<evidence type="ECO:0000256" key="8">
    <source>
        <dbReference type="ARBA" id="ARBA00023136"/>
    </source>
</evidence>
<keyword evidence="5 13" id="KW-0732">Signal</keyword>
<feature type="region of interest" description="Disordered" evidence="12">
    <location>
        <begin position="29"/>
        <end position="92"/>
    </location>
</feature>